<protein>
    <submittedName>
        <fullName evidence="2">Uncharacterized protein</fullName>
    </submittedName>
</protein>
<dbReference type="AlphaFoldDB" id="A0A9E7JCI6"/>
<evidence type="ECO:0000313" key="3">
    <source>
        <dbReference type="Proteomes" id="UP001055439"/>
    </source>
</evidence>
<dbReference type="Proteomes" id="UP001055439">
    <property type="component" value="Chromosome 1"/>
</dbReference>
<name>A0A9E7JCI6_9LILI</name>
<proteinExistence type="predicted"/>
<evidence type="ECO:0000313" key="2">
    <source>
        <dbReference type="EMBL" id="URD75989.1"/>
    </source>
</evidence>
<sequence length="78" mass="8759">MRRSCTRLSSALPKATPGVLLQCKLGPVNVWQGCLPPGNTAVIENRRRGVRRRERPTINRSQPPKDESVDLLGRVSRR</sequence>
<feature type="region of interest" description="Disordered" evidence="1">
    <location>
        <begin position="45"/>
        <end position="78"/>
    </location>
</feature>
<dbReference type="EMBL" id="CP097502">
    <property type="protein sequence ID" value="URD75989.1"/>
    <property type="molecule type" value="Genomic_DNA"/>
</dbReference>
<keyword evidence="3" id="KW-1185">Reference proteome</keyword>
<reference evidence="2" key="1">
    <citation type="submission" date="2022-05" db="EMBL/GenBank/DDBJ databases">
        <title>The Musa troglodytarum L. genome provides insights into the mechanism of non-climacteric behaviour and enrichment of carotenoids.</title>
        <authorList>
            <person name="Wang J."/>
        </authorList>
    </citation>
    <scope>NUCLEOTIDE SEQUENCE</scope>
    <source>
        <tissue evidence="2">Leaf</tissue>
    </source>
</reference>
<gene>
    <name evidence="2" type="ORF">MUK42_36652</name>
</gene>
<accession>A0A9E7JCI6</accession>
<organism evidence="2 3">
    <name type="scientific">Musa troglodytarum</name>
    <name type="common">fe'i banana</name>
    <dbReference type="NCBI Taxonomy" id="320322"/>
    <lineage>
        <taxon>Eukaryota</taxon>
        <taxon>Viridiplantae</taxon>
        <taxon>Streptophyta</taxon>
        <taxon>Embryophyta</taxon>
        <taxon>Tracheophyta</taxon>
        <taxon>Spermatophyta</taxon>
        <taxon>Magnoliopsida</taxon>
        <taxon>Liliopsida</taxon>
        <taxon>Zingiberales</taxon>
        <taxon>Musaceae</taxon>
        <taxon>Musa</taxon>
    </lineage>
</organism>
<evidence type="ECO:0000256" key="1">
    <source>
        <dbReference type="SAM" id="MobiDB-lite"/>
    </source>
</evidence>